<dbReference type="SUPFAM" id="SSF51110">
    <property type="entry name" value="alpha-D-mannose-specific plant lectins"/>
    <property type="match status" value="1"/>
</dbReference>
<keyword evidence="11" id="KW-0245">EGF-like domain</keyword>
<dbReference type="SMART" id="SM00108">
    <property type="entry name" value="B_lectin"/>
    <property type="match status" value="1"/>
</dbReference>
<reference evidence="17" key="2">
    <citation type="submission" date="2018-05" db="EMBL/GenBank/DDBJ databases">
        <title>OgluRS3 (Oryza glumaepatula Reference Sequence Version 3).</title>
        <authorList>
            <person name="Zhang J."/>
            <person name="Kudrna D."/>
            <person name="Lee S."/>
            <person name="Talag J."/>
            <person name="Welchert J."/>
            <person name="Wing R.A."/>
        </authorList>
    </citation>
    <scope>NUCLEOTIDE SEQUENCE [LARGE SCALE GENOMIC DNA]</scope>
</reference>
<dbReference type="InterPro" id="IPR003609">
    <property type="entry name" value="Pan_app"/>
</dbReference>
<protein>
    <recommendedName>
        <fullName evidence="2">non-specific serine/threonine protein kinase</fullName>
        <ecNumber evidence="2">2.7.11.1</ecNumber>
    </recommendedName>
</protein>
<evidence type="ECO:0000256" key="12">
    <source>
        <dbReference type="SAM" id="SignalP"/>
    </source>
</evidence>
<feature type="chain" id="PRO_5002354789" description="non-specific serine/threonine protein kinase" evidence="12">
    <location>
        <begin position="27"/>
        <end position="587"/>
    </location>
</feature>
<feature type="domain" description="Neprosin PEP catalytic" evidence="16">
    <location>
        <begin position="359"/>
        <end position="587"/>
    </location>
</feature>
<dbReference type="Proteomes" id="UP000026961">
    <property type="component" value="Chromosome 12"/>
</dbReference>
<dbReference type="InterPro" id="IPR004314">
    <property type="entry name" value="Neprosin"/>
</dbReference>
<evidence type="ECO:0000256" key="11">
    <source>
        <dbReference type="PROSITE-ProRule" id="PRU00076"/>
    </source>
</evidence>
<comment type="subcellular location">
    <subcellularLocation>
        <location evidence="1">Membrane</location>
        <topology evidence="1">Single-pass type I membrane protein</topology>
    </subcellularLocation>
</comment>
<dbReference type="STRING" id="40148.A0A0E0BNG7"/>
<name>A0A0E0BNG7_9ORYZ</name>
<dbReference type="InterPro" id="IPR036426">
    <property type="entry name" value="Bulb-type_lectin_dom_sf"/>
</dbReference>
<evidence type="ECO:0000313" key="17">
    <source>
        <dbReference type="EnsemblPlants" id="OGLUM12G02410.1"/>
    </source>
</evidence>
<organism evidence="17">
    <name type="scientific">Oryza glumipatula</name>
    <dbReference type="NCBI Taxonomy" id="40148"/>
    <lineage>
        <taxon>Eukaryota</taxon>
        <taxon>Viridiplantae</taxon>
        <taxon>Streptophyta</taxon>
        <taxon>Embryophyta</taxon>
        <taxon>Tracheophyta</taxon>
        <taxon>Spermatophyta</taxon>
        <taxon>Magnoliopsida</taxon>
        <taxon>Liliopsida</taxon>
        <taxon>Poales</taxon>
        <taxon>Poaceae</taxon>
        <taxon>BOP clade</taxon>
        <taxon>Oryzoideae</taxon>
        <taxon>Oryzeae</taxon>
        <taxon>Oryzinae</taxon>
        <taxon>Oryza</taxon>
    </lineage>
</organism>
<dbReference type="Gene3D" id="2.90.10.10">
    <property type="entry name" value="Bulb-type lectin domain"/>
    <property type="match status" value="1"/>
</dbReference>
<sequence length="587" mass="65995">MDAPFLTTSLAVLATLFLLAVPLSAATHDILPLKSSLFVEEYETNILQSSDGTFSCGFYNITNAYNITSAFTLSIWYSNSADKAIVWSANRGRPVHSRRSEITLRKDGNIVLTDYDGTVVWQTDDTLLPTQRILATTKLVSTTGLQVPGHYSFRFSDQSILSLIYDDTNVSGVYWPDPDYQYYENNRNLYNSTRIGSLDDYGEFFSSDLAKHQARVASDRSLGIKRRLTLDYDGNLRLYSLNNSDGTWTISWIAQPQTCMTHGLCGPYGICHYSPTPRCSCPPGYKMRNPGNWTQGCKPIVEIACDGKQNVTFLQLRNTDFWGSDQQRIEKVPWEVCWNTCISDCTCKGFQYQEGNGTCYPKSFLFNGRTFPTPFVRTMYIKLPSSLDVSKKPIPQSSIHDYTPSGLDCDHVNTITTEAVRNMNKIGGEEPKWFYFYGFIGVFFIVENDGGVKLKCFNLECSFVQTSKKHAIGAKYDKFSTDDGPAVWWVSLMDEPIGYFHESAFTAPFIKSFHNEMGGHVLDRRPGGRHTLTPMGSGMYPSDGLQNAACIHAYLAIAYTGADQVDDPVNTIVTHPKCYDIRQGRWP</sequence>
<dbReference type="PANTHER" id="PTHR47974">
    <property type="entry name" value="OS07G0415500 PROTEIN"/>
    <property type="match status" value="1"/>
</dbReference>
<evidence type="ECO:0000259" key="15">
    <source>
        <dbReference type="PROSITE" id="PS50948"/>
    </source>
</evidence>
<dbReference type="EnsemblPlants" id="OGLUM12G02410.1">
    <property type="protein sequence ID" value="OGLUM12G02410.1"/>
    <property type="gene ID" value="OGLUM12G02410"/>
</dbReference>
<dbReference type="GO" id="GO:0004674">
    <property type="term" value="F:protein serine/threonine kinase activity"/>
    <property type="evidence" value="ECO:0007669"/>
    <property type="project" value="UniProtKB-EC"/>
</dbReference>
<feature type="domain" description="Bulb-type lectin" evidence="14">
    <location>
        <begin position="22"/>
        <end position="161"/>
    </location>
</feature>
<dbReference type="Gramene" id="OGLUM12G02410.1">
    <property type="protein sequence ID" value="OGLUM12G02410.1"/>
    <property type="gene ID" value="OGLUM12G02410"/>
</dbReference>
<evidence type="ECO:0000256" key="5">
    <source>
        <dbReference type="ARBA" id="ARBA00022989"/>
    </source>
</evidence>
<evidence type="ECO:0000256" key="6">
    <source>
        <dbReference type="ARBA" id="ARBA00023136"/>
    </source>
</evidence>
<dbReference type="GO" id="GO:0016020">
    <property type="term" value="C:membrane"/>
    <property type="evidence" value="ECO:0007669"/>
    <property type="project" value="UniProtKB-SubCell"/>
</dbReference>
<evidence type="ECO:0000256" key="2">
    <source>
        <dbReference type="ARBA" id="ARBA00012513"/>
    </source>
</evidence>
<dbReference type="InterPro" id="IPR000858">
    <property type="entry name" value="S_locus_glycoprot_dom"/>
</dbReference>
<dbReference type="PROSITE" id="PS50026">
    <property type="entry name" value="EGF_3"/>
    <property type="match status" value="1"/>
</dbReference>
<keyword evidence="8" id="KW-0675">Receptor</keyword>
<evidence type="ECO:0000256" key="8">
    <source>
        <dbReference type="ARBA" id="ARBA00023170"/>
    </source>
</evidence>
<evidence type="ECO:0000259" key="14">
    <source>
        <dbReference type="PROSITE" id="PS50927"/>
    </source>
</evidence>
<evidence type="ECO:0000259" key="16">
    <source>
        <dbReference type="PROSITE" id="PS52045"/>
    </source>
</evidence>
<feature type="domain" description="Apple" evidence="15">
    <location>
        <begin position="305"/>
        <end position="385"/>
    </location>
</feature>
<dbReference type="EC" id="2.7.11.1" evidence="2"/>
<keyword evidence="5" id="KW-1133">Transmembrane helix</keyword>
<keyword evidence="3" id="KW-0812">Transmembrane</keyword>
<accession>A0A0E0BNG7</accession>
<dbReference type="CDD" id="cd00054">
    <property type="entry name" value="EGF_CA"/>
    <property type="match status" value="1"/>
</dbReference>
<dbReference type="PANTHER" id="PTHR47974:SF4">
    <property type="entry name" value="RECEPTOR-LIKE SERINE_THREONINE-PROTEIN KINASE"/>
    <property type="match status" value="1"/>
</dbReference>
<dbReference type="GO" id="GO:0051707">
    <property type="term" value="P:response to other organism"/>
    <property type="evidence" value="ECO:0007669"/>
    <property type="project" value="UniProtKB-ARBA"/>
</dbReference>
<comment type="catalytic activity">
    <reaction evidence="10">
        <text>L-seryl-[protein] + ATP = O-phospho-L-seryl-[protein] + ADP + H(+)</text>
        <dbReference type="Rhea" id="RHEA:17989"/>
        <dbReference type="Rhea" id="RHEA-COMP:9863"/>
        <dbReference type="Rhea" id="RHEA-COMP:11604"/>
        <dbReference type="ChEBI" id="CHEBI:15378"/>
        <dbReference type="ChEBI" id="CHEBI:29999"/>
        <dbReference type="ChEBI" id="CHEBI:30616"/>
        <dbReference type="ChEBI" id="CHEBI:83421"/>
        <dbReference type="ChEBI" id="CHEBI:456216"/>
        <dbReference type="EC" id="2.7.11.1"/>
    </reaction>
</comment>
<dbReference type="AlphaFoldDB" id="A0A0E0BNG7"/>
<comment type="caution">
    <text evidence="11">Lacks conserved residue(s) required for the propagation of feature annotation.</text>
</comment>
<feature type="domain" description="EGF-like" evidence="13">
    <location>
        <begin position="255"/>
        <end position="291"/>
    </location>
</feature>
<dbReference type="HOGENOM" id="CLU_464936_0_0_1"/>
<keyword evidence="7" id="KW-1015">Disulfide bond</keyword>
<keyword evidence="18" id="KW-1185">Reference proteome</keyword>
<evidence type="ECO:0000256" key="4">
    <source>
        <dbReference type="ARBA" id="ARBA00022729"/>
    </source>
</evidence>
<dbReference type="InterPro" id="IPR001480">
    <property type="entry name" value="Bulb-type_lectin_dom"/>
</dbReference>
<dbReference type="CDD" id="cd00028">
    <property type="entry name" value="B_lectin"/>
    <property type="match status" value="1"/>
</dbReference>
<proteinExistence type="predicted"/>
<dbReference type="PROSITE" id="PS50948">
    <property type="entry name" value="PAN"/>
    <property type="match status" value="1"/>
</dbReference>
<reference evidence="17" key="1">
    <citation type="submission" date="2015-04" db="UniProtKB">
        <authorList>
            <consortium name="EnsemblPlants"/>
        </authorList>
    </citation>
    <scope>IDENTIFICATION</scope>
</reference>
<dbReference type="PROSITE" id="PS52045">
    <property type="entry name" value="NEPROSIN_PEP_CD"/>
    <property type="match status" value="1"/>
</dbReference>
<evidence type="ECO:0000256" key="7">
    <source>
        <dbReference type="ARBA" id="ARBA00023157"/>
    </source>
</evidence>
<evidence type="ECO:0000259" key="13">
    <source>
        <dbReference type="PROSITE" id="PS50026"/>
    </source>
</evidence>
<dbReference type="CDD" id="cd01098">
    <property type="entry name" value="PAN_AP_plant"/>
    <property type="match status" value="1"/>
</dbReference>
<evidence type="ECO:0000256" key="3">
    <source>
        <dbReference type="ARBA" id="ARBA00022692"/>
    </source>
</evidence>
<feature type="signal peptide" evidence="12">
    <location>
        <begin position="1"/>
        <end position="26"/>
    </location>
</feature>
<keyword evidence="4 12" id="KW-0732">Signal</keyword>
<keyword evidence="6" id="KW-0472">Membrane</keyword>
<evidence type="ECO:0000256" key="1">
    <source>
        <dbReference type="ARBA" id="ARBA00004479"/>
    </source>
</evidence>
<dbReference type="Pfam" id="PF03080">
    <property type="entry name" value="Neprosin"/>
    <property type="match status" value="1"/>
</dbReference>
<dbReference type="eggNOG" id="ENOG502QRH4">
    <property type="taxonomic scope" value="Eukaryota"/>
</dbReference>
<dbReference type="InterPro" id="IPR000742">
    <property type="entry name" value="EGF"/>
</dbReference>
<dbReference type="Pfam" id="PF00954">
    <property type="entry name" value="S_locus_glycop"/>
    <property type="match status" value="1"/>
</dbReference>
<evidence type="ECO:0000256" key="10">
    <source>
        <dbReference type="ARBA" id="ARBA00048679"/>
    </source>
</evidence>
<evidence type="ECO:0000256" key="9">
    <source>
        <dbReference type="ARBA" id="ARBA00047899"/>
    </source>
</evidence>
<evidence type="ECO:0000313" key="18">
    <source>
        <dbReference type="Proteomes" id="UP000026961"/>
    </source>
</evidence>
<comment type="catalytic activity">
    <reaction evidence="9">
        <text>L-threonyl-[protein] + ATP = O-phospho-L-threonyl-[protein] + ADP + H(+)</text>
        <dbReference type="Rhea" id="RHEA:46608"/>
        <dbReference type="Rhea" id="RHEA-COMP:11060"/>
        <dbReference type="Rhea" id="RHEA-COMP:11605"/>
        <dbReference type="ChEBI" id="CHEBI:15378"/>
        <dbReference type="ChEBI" id="CHEBI:30013"/>
        <dbReference type="ChEBI" id="CHEBI:30616"/>
        <dbReference type="ChEBI" id="CHEBI:61977"/>
        <dbReference type="ChEBI" id="CHEBI:456216"/>
        <dbReference type="EC" id="2.7.11.1"/>
    </reaction>
</comment>
<dbReference type="GO" id="GO:0048544">
    <property type="term" value="P:recognition of pollen"/>
    <property type="evidence" value="ECO:0007669"/>
    <property type="project" value="InterPro"/>
</dbReference>
<dbReference type="PROSITE" id="PS50927">
    <property type="entry name" value="BULB_LECTIN"/>
    <property type="match status" value="1"/>
</dbReference>